<evidence type="ECO:0000313" key="4">
    <source>
        <dbReference type="Proteomes" id="UP001484535"/>
    </source>
</evidence>
<accession>A0ABV0CYQ3</accession>
<keyword evidence="2" id="KW-0472">Membrane</keyword>
<proteinExistence type="predicted"/>
<evidence type="ECO:0000256" key="2">
    <source>
        <dbReference type="SAM" id="Phobius"/>
    </source>
</evidence>
<dbReference type="Proteomes" id="UP001484535">
    <property type="component" value="Unassembled WGS sequence"/>
</dbReference>
<keyword evidence="4" id="KW-1185">Reference proteome</keyword>
<protein>
    <recommendedName>
        <fullName evidence="5">Transmembrane anchor protein</fullName>
    </recommendedName>
</protein>
<organism evidence="3 4">
    <name type="scientific">Aurantiacibacter flavus</name>
    <dbReference type="NCBI Taxonomy" id="3145232"/>
    <lineage>
        <taxon>Bacteria</taxon>
        <taxon>Pseudomonadati</taxon>
        <taxon>Pseudomonadota</taxon>
        <taxon>Alphaproteobacteria</taxon>
        <taxon>Sphingomonadales</taxon>
        <taxon>Erythrobacteraceae</taxon>
        <taxon>Aurantiacibacter</taxon>
    </lineage>
</organism>
<dbReference type="EMBL" id="JBDLBR010000002">
    <property type="protein sequence ID" value="MEN7536840.1"/>
    <property type="molecule type" value="Genomic_DNA"/>
</dbReference>
<keyword evidence="2" id="KW-0812">Transmembrane</keyword>
<sequence length="220" mass="23737">MTQTDTKSKLPWIVAVLLVLVGAIAVLFVLPAETGYDPTGVGAKLGLTEIADPVGEETLRGNERMENQEVLVLSDTAPAPLDGVTDVWEYELAPFESVEFKYTIPEGEKIAFRWSGTGELHYDMHAHPFDGGTEMTESYGIGDATRMQGTYLPAFSGIHGWFWQNRSLDNVTVKLEASGGMTNSTIFAANAEIERPLAGAQASPEGTVAGHEMQTEGGEQ</sequence>
<gene>
    <name evidence="3" type="ORF">ABDJ38_06610</name>
</gene>
<evidence type="ECO:0008006" key="5">
    <source>
        <dbReference type="Google" id="ProtNLM"/>
    </source>
</evidence>
<keyword evidence="2" id="KW-1133">Transmembrane helix</keyword>
<reference evidence="3 4" key="1">
    <citation type="submission" date="2024-05" db="EMBL/GenBank/DDBJ databases">
        <authorList>
            <person name="Park S."/>
        </authorList>
    </citation>
    <scope>NUCLEOTIDE SEQUENCE [LARGE SCALE GENOMIC DNA]</scope>
    <source>
        <strain evidence="3 4">DGU5</strain>
    </source>
</reference>
<comment type="caution">
    <text evidence="3">The sequence shown here is derived from an EMBL/GenBank/DDBJ whole genome shotgun (WGS) entry which is preliminary data.</text>
</comment>
<evidence type="ECO:0000256" key="1">
    <source>
        <dbReference type="SAM" id="MobiDB-lite"/>
    </source>
</evidence>
<dbReference type="RefSeq" id="WP_346784289.1">
    <property type="nucleotide sequence ID" value="NZ_JBDLBR010000002.1"/>
</dbReference>
<name>A0ABV0CYQ3_9SPHN</name>
<evidence type="ECO:0000313" key="3">
    <source>
        <dbReference type="EMBL" id="MEN7536840.1"/>
    </source>
</evidence>
<feature type="transmembrane region" description="Helical" evidence="2">
    <location>
        <begin position="12"/>
        <end position="30"/>
    </location>
</feature>
<feature type="region of interest" description="Disordered" evidence="1">
    <location>
        <begin position="199"/>
        <end position="220"/>
    </location>
</feature>